<dbReference type="SUPFAM" id="SSF47413">
    <property type="entry name" value="lambda repressor-like DNA-binding domains"/>
    <property type="match status" value="1"/>
</dbReference>
<protein>
    <submittedName>
        <fullName evidence="1">Phage DNA-binding protein</fullName>
    </submittedName>
</protein>
<name>A0A917DIK6_9HYPH</name>
<keyword evidence="2" id="KW-1185">Reference proteome</keyword>
<dbReference type="PANTHER" id="PTHR40275">
    <property type="entry name" value="SSL7038 PROTEIN"/>
    <property type="match status" value="1"/>
</dbReference>
<dbReference type="PANTHER" id="PTHR40275:SF1">
    <property type="entry name" value="SSL7038 PROTEIN"/>
    <property type="match status" value="1"/>
</dbReference>
<reference evidence="1" key="1">
    <citation type="journal article" date="2014" name="Int. J. Syst. Evol. Microbiol.">
        <title>Complete genome sequence of Corynebacterium casei LMG S-19264T (=DSM 44701T), isolated from a smear-ripened cheese.</title>
        <authorList>
            <consortium name="US DOE Joint Genome Institute (JGI-PGF)"/>
            <person name="Walter F."/>
            <person name="Albersmeier A."/>
            <person name="Kalinowski J."/>
            <person name="Ruckert C."/>
        </authorList>
    </citation>
    <scope>NUCLEOTIDE SEQUENCE</scope>
    <source>
        <strain evidence="1">CGMCC 1.15493</strain>
    </source>
</reference>
<evidence type="ECO:0000313" key="1">
    <source>
        <dbReference type="EMBL" id="GGD39059.1"/>
    </source>
</evidence>
<dbReference type="InterPro" id="IPR010982">
    <property type="entry name" value="Lambda_DNA-bd_dom_sf"/>
</dbReference>
<dbReference type="InterPro" id="IPR014057">
    <property type="entry name" value="HI1420"/>
</dbReference>
<proteinExistence type="predicted"/>
<dbReference type="EMBL" id="BMJJ01000015">
    <property type="protein sequence ID" value="GGD39059.1"/>
    <property type="molecule type" value="Genomic_DNA"/>
</dbReference>
<accession>A0A917DIK6</accession>
<evidence type="ECO:0000313" key="2">
    <source>
        <dbReference type="Proteomes" id="UP000613160"/>
    </source>
</evidence>
<keyword evidence="1" id="KW-0238">DNA-binding</keyword>
<gene>
    <name evidence="1" type="ORF">GCM10011335_47300</name>
</gene>
<sequence>MAKIDVNSLPEFDAADYLTTPERQAEFLSAALEDGDDAGIRNALGVIARARGMTGIAEATDMNRQGLYVALSENGNPAFSTVMKIVRAMGMKITITASTP</sequence>
<dbReference type="Pfam" id="PF21716">
    <property type="entry name" value="dnstrm_HI1420"/>
    <property type="match status" value="1"/>
</dbReference>
<dbReference type="AlphaFoldDB" id="A0A917DIK6"/>
<reference evidence="1" key="2">
    <citation type="submission" date="2020-09" db="EMBL/GenBank/DDBJ databases">
        <authorList>
            <person name="Sun Q."/>
            <person name="Zhou Y."/>
        </authorList>
    </citation>
    <scope>NUCLEOTIDE SEQUENCE</scope>
    <source>
        <strain evidence="1">CGMCC 1.15493</strain>
    </source>
</reference>
<dbReference type="NCBIfam" id="TIGR02684">
    <property type="entry name" value="dnstrm_HI1420"/>
    <property type="match status" value="1"/>
</dbReference>
<comment type="caution">
    <text evidence="1">The sequence shown here is derived from an EMBL/GenBank/DDBJ whole genome shotgun (WGS) entry which is preliminary data.</text>
</comment>
<dbReference type="RefSeq" id="WP_188854918.1">
    <property type="nucleotide sequence ID" value="NZ_BMJJ01000015.1"/>
</dbReference>
<dbReference type="GO" id="GO:0003677">
    <property type="term" value="F:DNA binding"/>
    <property type="evidence" value="ECO:0007669"/>
    <property type="project" value="UniProtKB-KW"/>
</dbReference>
<dbReference type="Proteomes" id="UP000613160">
    <property type="component" value="Unassembled WGS sequence"/>
</dbReference>
<organism evidence="1 2">
    <name type="scientific">Aureimonas glaciei</name>
    <dbReference type="NCBI Taxonomy" id="1776957"/>
    <lineage>
        <taxon>Bacteria</taxon>
        <taxon>Pseudomonadati</taxon>
        <taxon>Pseudomonadota</taxon>
        <taxon>Alphaproteobacteria</taxon>
        <taxon>Hyphomicrobiales</taxon>
        <taxon>Aurantimonadaceae</taxon>
        <taxon>Aureimonas</taxon>
    </lineage>
</organism>